<reference evidence="19" key="1">
    <citation type="journal article" date="2018" name="Science">
        <title>A primordial and reversible TCA cycle in a facultatively chemolithoautotrophic thermophile.</title>
        <authorList>
            <person name="Nunoura T."/>
            <person name="Chikaraishi Y."/>
            <person name="Izaki R."/>
            <person name="Suwa T."/>
            <person name="Sato T."/>
            <person name="Harada T."/>
            <person name="Mori K."/>
            <person name="Kato Y."/>
            <person name="Miyazaki M."/>
            <person name="Shimamura S."/>
            <person name="Yanagawa K."/>
            <person name="Shuto A."/>
            <person name="Ohkouchi N."/>
            <person name="Fujita N."/>
            <person name="Takaki Y."/>
            <person name="Atomi H."/>
            <person name="Takai K."/>
        </authorList>
    </citation>
    <scope>NUCLEOTIDE SEQUENCE [LARGE SCALE GENOMIC DNA]</scope>
    <source>
        <strain evidence="19">DSM 17441 / JCM 13301 / NBRC 103674 / ABI70S6</strain>
    </source>
</reference>
<comment type="pathway">
    <text evidence="13 14">Cell wall biogenesis; peptidoglycan biosynthesis.</text>
</comment>
<dbReference type="EMBL" id="AP013035">
    <property type="protein sequence ID" value="BAT71849.1"/>
    <property type="molecule type" value="Genomic_DNA"/>
</dbReference>
<comment type="PTM">
    <text evidence="13">Carboxylation is probably crucial for Mg(2+) binding and, consequently, for the gamma-phosphate positioning of ATP.</text>
</comment>
<comment type="function">
    <text evidence="13">Catalyzes the addition of meso-diaminopimelic acid to the nucleotide precursor UDP-N-acetylmuramoyl-L-alanyl-D-glutamate (UMAG) in the biosynthesis of bacterial cell-wall peptidoglycan.</text>
</comment>
<comment type="caution">
    <text evidence="13">Lacks conserved residue(s) required for the propagation of feature annotation.</text>
</comment>
<feature type="binding site" evidence="13">
    <location>
        <position position="369"/>
    </location>
    <ligand>
        <name>meso-2,6-diaminopimelate</name>
        <dbReference type="ChEBI" id="CHEBI:57791"/>
    </ligand>
</feature>
<evidence type="ECO:0000259" key="16">
    <source>
        <dbReference type="Pfam" id="PF02875"/>
    </source>
</evidence>
<dbReference type="GO" id="GO:0051301">
    <property type="term" value="P:cell division"/>
    <property type="evidence" value="ECO:0007669"/>
    <property type="project" value="UniProtKB-KW"/>
</dbReference>
<feature type="modified residue" description="N6-carboxylysine" evidence="13">
    <location>
        <position position="217"/>
    </location>
</feature>
<dbReference type="AlphaFoldDB" id="A0A0S3QU46"/>
<dbReference type="InterPro" id="IPR035911">
    <property type="entry name" value="MurE/MurF_N"/>
</dbReference>
<evidence type="ECO:0000256" key="2">
    <source>
        <dbReference type="ARBA" id="ARBA00022618"/>
    </source>
</evidence>
<dbReference type="PANTHER" id="PTHR23135">
    <property type="entry name" value="MUR LIGASE FAMILY MEMBER"/>
    <property type="match status" value="1"/>
</dbReference>
<dbReference type="KEGG" id="ttk:TST_1055"/>
<dbReference type="OrthoDB" id="9800958at2"/>
<dbReference type="GO" id="GO:0009252">
    <property type="term" value="P:peptidoglycan biosynthetic process"/>
    <property type="evidence" value="ECO:0007669"/>
    <property type="project" value="UniProtKB-UniRule"/>
</dbReference>
<feature type="binding site" evidence="13">
    <location>
        <begin position="393"/>
        <end position="396"/>
    </location>
    <ligand>
        <name>meso-2,6-diaminopimelate</name>
        <dbReference type="ChEBI" id="CHEBI:57791"/>
    </ligand>
</feature>
<feature type="binding site" evidence="13">
    <location>
        <position position="149"/>
    </location>
    <ligand>
        <name>UDP-N-acetyl-alpha-D-muramoyl-L-alanyl-D-glutamate</name>
        <dbReference type="ChEBI" id="CHEBI:83900"/>
    </ligand>
</feature>
<dbReference type="HAMAP" id="MF_00208">
    <property type="entry name" value="MurE"/>
    <property type="match status" value="1"/>
</dbReference>
<keyword evidence="13" id="KW-0067">ATP-binding</keyword>
<dbReference type="PANTHER" id="PTHR23135:SF4">
    <property type="entry name" value="UDP-N-ACETYLMURAMOYL-L-ALANYL-D-GLUTAMATE--2,6-DIAMINOPIMELATE LIGASE MURE HOMOLOG, CHLOROPLASTIC"/>
    <property type="match status" value="1"/>
</dbReference>
<keyword evidence="13 18" id="KW-0436">Ligase</keyword>
<evidence type="ECO:0000256" key="10">
    <source>
        <dbReference type="ARBA" id="ARBA00075482"/>
    </source>
</evidence>
<feature type="binding site" evidence="13">
    <location>
        <position position="447"/>
    </location>
    <ligand>
        <name>meso-2,6-diaminopimelate</name>
        <dbReference type="ChEBI" id="CHEBI:57791"/>
    </ligand>
</feature>
<evidence type="ECO:0000313" key="18">
    <source>
        <dbReference type="EMBL" id="BAT71849.1"/>
    </source>
</evidence>
<dbReference type="NCBIfam" id="TIGR01085">
    <property type="entry name" value="murE"/>
    <property type="match status" value="1"/>
</dbReference>
<keyword evidence="5 13" id="KW-0131">Cell cycle</keyword>
<protein>
    <recommendedName>
        <fullName evidence="9 13">UDP-N-acetylmuramoyl-L-alanyl-D-glutamate--2,6-diaminopimelate ligase</fullName>
        <ecNumber evidence="8 13">6.3.2.13</ecNumber>
    </recommendedName>
    <alternativeName>
        <fullName evidence="10 13">Meso-A2pm-adding enzyme</fullName>
    </alternativeName>
    <alternativeName>
        <fullName evidence="11 13">Meso-diaminopimelate-adding enzyme</fullName>
    </alternativeName>
    <alternativeName>
        <fullName evidence="12 13">UDP-MurNAc-L-Ala-D-Glu:meso-diaminopimelate ligase</fullName>
    </alternativeName>
    <alternativeName>
        <fullName evidence="13">UDP-MurNAc-tripeptide synthetase</fullName>
    </alternativeName>
    <alternativeName>
        <fullName evidence="13">UDP-N-acetylmuramyl-tripeptide synthetase</fullName>
    </alternativeName>
</protein>
<dbReference type="Pfam" id="PF02875">
    <property type="entry name" value="Mur_ligase_C"/>
    <property type="match status" value="1"/>
</dbReference>
<evidence type="ECO:0000256" key="3">
    <source>
        <dbReference type="ARBA" id="ARBA00022960"/>
    </source>
</evidence>
<dbReference type="STRING" id="1298851.TST_1055"/>
<keyword evidence="4 13" id="KW-0573">Peptidoglycan synthesis</keyword>
<feature type="domain" description="Mur ligase central" evidence="17">
    <location>
        <begin position="106"/>
        <end position="300"/>
    </location>
</feature>
<dbReference type="FunFam" id="3.90.190.20:FF:000006">
    <property type="entry name" value="UDP-N-acetylmuramoyl-L-alanyl-D-glutamate--2,6-diaminopimelate ligase"/>
    <property type="match status" value="1"/>
</dbReference>
<evidence type="ECO:0000256" key="5">
    <source>
        <dbReference type="ARBA" id="ARBA00023306"/>
    </source>
</evidence>
<comment type="subcellular location">
    <subcellularLocation>
        <location evidence="13 14">Cytoplasm</location>
    </subcellularLocation>
</comment>
<dbReference type="Gene3D" id="3.40.1390.10">
    <property type="entry name" value="MurE/MurF, N-terminal domain"/>
    <property type="match status" value="1"/>
</dbReference>
<keyword evidence="13" id="KW-0460">Magnesium</keyword>
<evidence type="ECO:0000256" key="4">
    <source>
        <dbReference type="ARBA" id="ARBA00022984"/>
    </source>
</evidence>
<evidence type="ECO:0000256" key="6">
    <source>
        <dbReference type="ARBA" id="ARBA00023316"/>
    </source>
</evidence>
<keyword evidence="13" id="KW-0963">Cytoplasm</keyword>
<organism evidence="18 19">
    <name type="scientific">Thermosulfidibacter takaii (strain DSM 17441 / JCM 13301 / NBRC 103674 / ABI70S6)</name>
    <dbReference type="NCBI Taxonomy" id="1298851"/>
    <lineage>
        <taxon>Bacteria</taxon>
        <taxon>Pseudomonadati</taxon>
        <taxon>Thermosulfidibacterota</taxon>
        <taxon>Thermosulfidibacteria</taxon>
        <taxon>Thermosulfidibacterales</taxon>
        <taxon>Thermosulfidibacteraceae</taxon>
    </lineage>
</organism>
<feature type="domain" description="Mur ligase C-terminal" evidence="16">
    <location>
        <begin position="321"/>
        <end position="445"/>
    </location>
</feature>
<feature type="short sequence motif" description="Meso-diaminopimelate recognition motif" evidence="13">
    <location>
        <begin position="393"/>
        <end position="396"/>
    </location>
</feature>
<keyword evidence="3 13" id="KW-0133">Cell shape</keyword>
<dbReference type="InterPro" id="IPR004101">
    <property type="entry name" value="Mur_ligase_C"/>
</dbReference>
<feature type="binding site" evidence="13">
    <location>
        <position position="177"/>
    </location>
    <ligand>
        <name>UDP-N-acetyl-alpha-D-muramoyl-L-alanyl-D-glutamate</name>
        <dbReference type="ChEBI" id="CHEBI:83900"/>
    </ligand>
</feature>
<dbReference type="GO" id="GO:0005524">
    <property type="term" value="F:ATP binding"/>
    <property type="evidence" value="ECO:0007669"/>
    <property type="project" value="UniProtKB-UniRule"/>
</dbReference>
<gene>
    <name evidence="13" type="primary">murE</name>
    <name evidence="18" type="ORF">TST_1055</name>
</gene>
<accession>A0A0S3QU46</accession>
<evidence type="ECO:0000313" key="19">
    <source>
        <dbReference type="Proteomes" id="UP000063234"/>
    </source>
</evidence>
<proteinExistence type="inferred from homology"/>
<dbReference type="EC" id="6.3.2.13" evidence="8 13"/>
<dbReference type="GO" id="GO:0005737">
    <property type="term" value="C:cytoplasm"/>
    <property type="evidence" value="ECO:0007669"/>
    <property type="project" value="UniProtKB-SubCell"/>
</dbReference>
<keyword evidence="2 13" id="KW-0132">Cell division</keyword>
<keyword evidence="19" id="KW-1185">Reference proteome</keyword>
<dbReference type="GO" id="GO:0071555">
    <property type="term" value="P:cell wall organization"/>
    <property type="evidence" value="ECO:0007669"/>
    <property type="project" value="UniProtKB-KW"/>
</dbReference>
<dbReference type="GO" id="GO:0008765">
    <property type="term" value="F:UDP-N-acetylmuramoylalanyl-D-glutamate-2,6-diaminopimelate ligase activity"/>
    <property type="evidence" value="ECO:0007669"/>
    <property type="project" value="UniProtKB-UniRule"/>
</dbReference>
<dbReference type="GO" id="GO:0008360">
    <property type="term" value="P:regulation of cell shape"/>
    <property type="evidence" value="ECO:0007669"/>
    <property type="project" value="UniProtKB-KW"/>
</dbReference>
<feature type="domain" description="Mur ligase N-terminal catalytic" evidence="15">
    <location>
        <begin position="23"/>
        <end position="76"/>
    </location>
</feature>
<keyword evidence="13" id="KW-0547">Nucleotide-binding</keyword>
<dbReference type="Gene3D" id="3.40.1190.10">
    <property type="entry name" value="Mur-like, catalytic domain"/>
    <property type="match status" value="1"/>
</dbReference>
<dbReference type="SUPFAM" id="SSF63418">
    <property type="entry name" value="MurE/MurF N-terminal domain"/>
    <property type="match status" value="1"/>
</dbReference>
<evidence type="ECO:0000259" key="15">
    <source>
        <dbReference type="Pfam" id="PF01225"/>
    </source>
</evidence>
<dbReference type="Gene3D" id="3.90.190.20">
    <property type="entry name" value="Mur ligase, C-terminal domain"/>
    <property type="match status" value="1"/>
</dbReference>
<evidence type="ECO:0000256" key="12">
    <source>
        <dbReference type="ARBA" id="ARBA00081560"/>
    </source>
</evidence>
<evidence type="ECO:0000259" key="17">
    <source>
        <dbReference type="Pfam" id="PF08245"/>
    </source>
</evidence>
<keyword evidence="6 13" id="KW-0961">Cell wall biogenesis/degradation</keyword>
<evidence type="ECO:0000256" key="9">
    <source>
        <dbReference type="ARBA" id="ARBA00072883"/>
    </source>
</evidence>
<comment type="similarity">
    <text evidence="1 13">Belongs to the MurCDEF family. MurE subfamily.</text>
</comment>
<dbReference type="UniPathway" id="UPA00219"/>
<evidence type="ECO:0000256" key="14">
    <source>
        <dbReference type="RuleBase" id="RU004135"/>
    </source>
</evidence>
<feature type="binding site" evidence="13">
    <location>
        <position position="185"/>
    </location>
    <ligand>
        <name>UDP-N-acetyl-alpha-D-muramoyl-L-alanyl-D-glutamate</name>
        <dbReference type="ChEBI" id="CHEBI:83900"/>
    </ligand>
</feature>
<evidence type="ECO:0000256" key="13">
    <source>
        <dbReference type="HAMAP-Rule" id="MF_00208"/>
    </source>
</evidence>
<dbReference type="SUPFAM" id="SSF53244">
    <property type="entry name" value="MurD-like peptide ligases, peptide-binding domain"/>
    <property type="match status" value="1"/>
</dbReference>
<feature type="binding site" evidence="13">
    <location>
        <begin position="150"/>
        <end position="151"/>
    </location>
    <ligand>
        <name>UDP-N-acetyl-alpha-D-muramoyl-L-alanyl-D-glutamate</name>
        <dbReference type="ChEBI" id="CHEBI:83900"/>
    </ligand>
</feature>
<feature type="binding site" evidence="13">
    <location>
        <position position="30"/>
    </location>
    <ligand>
        <name>UDP-N-acetyl-alpha-D-muramoyl-L-alanyl-D-glutamate</name>
        <dbReference type="ChEBI" id="CHEBI:83900"/>
    </ligand>
</feature>
<evidence type="ECO:0000256" key="1">
    <source>
        <dbReference type="ARBA" id="ARBA00005898"/>
    </source>
</evidence>
<comment type="cofactor">
    <cofactor evidence="13">
        <name>Mg(2+)</name>
        <dbReference type="ChEBI" id="CHEBI:18420"/>
    </cofactor>
</comment>
<comment type="catalytic activity">
    <reaction evidence="7 13">
        <text>UDP-N-acetyl-alpha-D-muramoyl-L-alanyl-D-glutamate + meso-2,6-diaminopimelate + ATP = UDP-N-acetyl-alpha-D-muramoyl-L-alanyl-gamma-D-glutamyl-meso-2,6-diaminopimelate + ADP + phosphate + H(+)</text>
        <dbReference type="Rhea" id="RHEA:23676"/>
        <dbReference type="ChEBI" id="CHEBI:15378"/>
        <dbReference type="ChEBI" id="CHEBI:30616"/>
        <dbReference type="ChEBI" id="CHEBI:43474"/>
        <dbReference type="ChEBI" id="CHEBI:57791"/>
        <dbReference type="ChEBI" id="CHEBI:83900"/>
        <dbReference type="ChEBI" id="CHEBI:83905"/>
        <dbReference type="ChEBI" id="CHEBI:456216"/>
        <dbReference type="EC" id="6.3.2.13"/>
    </reaction>
</comment>
<dbReference type="PATRIC" id="fig|1298851.3.peg.1110"/>
<feature type="binding site" evidence="13">
    <location>
        <position position="183"/>
    </location>
    <ligand>
        <name>UDP-N-acetyl-alpha-D-muramoyl-L-alanyl-D-glutamate</name>
        <dbReference type="ChEBI" id="CHEBI:83900"/>
    </ligand>
</feature>
<sequence>MKASLLFQGIDGRLLKGDLNFEVAHVTDNSKNCRPNCVFFAIKGEKADGHDFVKEAVFNGASLVVVEKEVDVEATVFLVDNTKKVACEVLRRFYWDADNKLFKIGITGTNGKTTVAYLLWQFLNKVGKNASLLGTVEYVIVDKREKPVNTTPGLFDLWKFIARTVESGGTHLVMEVSSHALKQGRIGDIAYEVAVFTNLSHDHLDYHGNMEDYFNSKRMLFTHHLNGVAVINKDDPYGGRLIKELKGVLDYGIETEASVKGAVLEEDVTGSLWVIDGHKVRSRLIGRHNLCNTLAAYCVAKTMGKDMEFLDLLPDLEAPLGRLERFENGGVVAFVDYAHTPDALKRVLEELRRLAKGMLIVVFGCGGDRDREKRPIMGRIASELSDLAVITSDNPRSEDPMAIIEDILSGITKSNFMVVPDRKEAILKALEIASPGDVVLVAGKGHEDYQIIGNKEFHFDDREVVKNALGIS</sequence>
<feature type="binding site" evidence="13">
    <location>
        <begin position="108"/>
        <end position="114"/>
    </location>
    <ligand>
        <name>ATP</name>
        <dbReference type="ChEBI" id="CHEBI:30616"/>
    </ligand>
</feature>
<evidence type="ECO:0000256" key="11">
    <source>
        <dbReference type="ARBA" id="ARBA00076158"/>
    </source>
</evidence>
<dbReference type="NCBIfam" id="NF001126">
    <property type="entry name" value="PRK00139.1-4"/>
    <property type="match status" value="1"/>
</dbReference>
<dbReference type="InterPro" id="IPR013221">
    <property type="entry name" value="Mur_ligase_cen"/>
</dbReference>
<dbReference type="GO" id="GO:0000287">
    <property type="term" value="F:magnesium ion binding"/>
    <property type="evidence" value="ECO:0007669"/>
    <property type="project" value="UniProtKB-UniRule"/>
</dbReference>
<dbReference type="InterPro" id="IPR036565">
    <property type="entry name" value="Mur-like_cat_sf"/>
</dbReference>
<dbReference type="InterPro" id="IPR000713">
    <property type="entry name" value="Mur_ligase_N"/>
</dbReference>
<dbReference type="Pfam" id="PF08245">
    <property type="entry name" value="Mur_ligase_M"/>
    <property type="match status" value="1"/>
</dbReference>
<evidence type="ECO:0000256" key="7">
    <source>
        <dbReference type="ARBA" id="ARBA00050251"/>
    </source>
</evidence>
<dbReference type="InterPro" id="IPR036615">
    <property type="entry name" value="Mur_ligase_C_dom_sf"/>
</dbReference>
<evidence type="ECO:0000256" key="8">
    <source>
        <dbReference type="ARBA" id="ARBA00066633"/>
    </source>
</evidence>
<feature type="binding site" evidence="13">
    <location>
        <position position="443"/>
    </location>
    <ligand>
        <name>meso-2,6-diaminopimelate</name>
        <dbReference type="ChEBI" id="CHEBI:57791"/>
    </ligand>
</feature>
<dbReference type="Proteomes" id="UP000063234">
    <property type="component" value="Chromosome"/>
</dbReference>
<name>A0A0S3QU46_THET7</name>
<dbReference type="InterPro" id="IPR005761">
    <property type="entry name" value="UDP-N-AcMur-Glu-dNH2Pim_ligase"/>
</dbReference>
<dbReference type="SUPFAM" id="SSF53623">
    <property type="entry name" value="MurD-like peptide ligases, catalytic domain"/>
    <property type="match status" value="1"/>
</dbReference>
<dbReference type="RefSeq" id="WP_068549847.1">
    <property type="nucleotide sequence ID" value="NZ_AP013035.1"/>
</dbReference>
<dbReference type="Pfam" id="PF01225">
    <property type="entry name" value="Mur_ligase"/>
    <property type="match status" value="1"/>
</dbReference>